<organism evidence="1 2">
    <name type="scientific">Ramlibacter alkalitolerans</name>
    <dbReference type="NCBI Taxonomy" id="2039631"/>
    <lineage>
        <taxon>Bacteria</taxon>
        <taxon>Pseudomonadati</taxon>
        <taxon>Pseudomonadota</taxon>
        <taxon>Betaproteobacteria</taxon>
        <taxon>Burkholderiales</taxon>
        <taxon>Comamonadaceae</taxon>
        <taxon>Ramlibacter</taxon>
    </lineage>
</organism>
<proteinExistence type="predicted"/>
<dbReference type="EMBL" id="JAEQND010000013">
    <property type="protein sequence ID" value="MBL0427804.1"/>
    <property type="molecule type" value="Genomic_DNA"/>
</dbReference>
<accession>A0ABS1JU29</accession>
<sequence>MPHTPLSISGTVCLSDAQVELLATLGLDVPTSMTEEQLAGLLAQAEAIVAAQIPNEMIARMTRHSLKELRSSFRLPQA</sequence>
<keyword evidence="2" id="KW-1185">Reference proteome</keyword>
<evidence type="ECO:0000313" key="2">
    <source>
        <dbReference type="Proteomes" id="UP000622707"/>
    </source>
</evidence>
<gene>
    <name evidence="1" type="ORF">JI746_22045</name>
</gene>
<reference evidence="1 2" key="1">
    <citation type="journal article" date="2017" name="Int. J. Syst. Evol. Microbiol.">
        <title>Ramlibacter alkalitolerans sp. nov., alkali-tolerant bacterium isolated from soil of ginseng.</title>
        <authorList>
            <person name="Lee D.H."/>
            <person name="Cha C.J."/>
        </authorList>
    </citation>
    <scope>NUCLEOTIDE SEQUENCE [LARGE SCALE GENOMIC DNA]</scope>
    <source>
        <strain evidence="1 2">KACC 19305</strain>
    </source>
</reference>
<comment type="caution">
    <text evidence="1">The sequence shown here is derived from an EMBL/GenBank/DDBJ whole genome shotgun (WGS) entry which is preliminary data.</text>
</comment>
<protein>
    <submittedName>
        <fullName evidence="1">Uncharacterized protein</fullName>
    </submittedName>
</protein>
<dbReference type="Proteomes" id="UP000622707">
    <property type="component" value="Unassembled WGS sequence"/>
</dbReference>
<evidence type="ECO:0000313" key="1">
    <source>
        <dbReference type="EMBL" id="MBL0427804.1"/>
    </source>
</evidence>
<name>A0ABS1JU29_9BURK</name>
<dbReference type="RefSeq" id="WP_201692435.1">
    <property type="nucleotide sequence ID" value="NZ_JAEQND010000013.1"/>
</dbReference>